<dbReference type="Proteomes" id="UP000002009">
    <property type="component" value="Chromosome 7"/>
</dbReference>
<keyword evidence="5" id="KW-0539">Nucleus</keyword>
<dbReference type="PANTHER" id="PTHR31677">
    <property type="entry name" value="AP2 DOMAIN CLASS TRANSCRIPTION FACTOR"/>
    <property type="match status" value="1"/>
</dbReference>
<comment type="subcellular location">
    <subcellularLocation>
        <location evidence="1">Nucleus</location>
    </subcellularLocation>
</comment>
<gene>
    <name evidence="8" type="ORF">MICPUN_51075</name>
</gene>
<evidence type="ECO:0000256" key="5">
    <source>
        <dbReference type="ARBA" id="ARBA00023242"/>
    </source>
</evidence>
<dbReference type="SMART" id="SM00380">
    <property type="entry name" value="AP2"/>
    <property type="match status" value="1"/>
</dbReference>
<feature type="region of interest" description="Disordered" evidence="6">
    <location>
        <begin position="290"/>
        <end position="377"/>
    </location>
</feature>
<evidence type="ECO:0000256" key="4">
    <source>
        <dbReference type="ARBA" id="ARBA00023163"/>
    </source>
</evidence>
<dbReference type="RefSeq" id="XP_002504025.1">
    <property type="nucleotide sequence ID" value="XM_002503979.1"/>
</dbReference>
<dbReference type="EMBL" id="CP001328">
    <property type="protein sequence ID" value="ACO65283.1"/>
    <property type="molecule type" value="Genomic_DNA"/>
</dbReference>
<dbReference type="KEGG" id="mis:MICPUN_51075"/>
<feature type="compositionally biased region" description="Basic residues" evidence="6">
    <location>
        <begin position="298"/>
        <end position="307"/>
    </location>
</feature>
<evidence type="ECO:0000256" key="6">
    <source>
        <dbReference type="SAM" id="MobiDB-lite"/>
    </source>
</evidence>
<evidence type="ECO:0000256" key="3">
    <source>
        <dbReference type="ARBA" id="ARBA00023125"/>
    </source>
</evidence>
<keyword evidence="9" id="KW-1185">Reference proteome</keyword>
<evidence type="ECO:0000259" key="7">
    <source>
        <dbReference type="PROSITE" id="PS51032"/>
    </source>
</evidence>
<dbReference type="Gene3D" id="3.30.730.10">
    <property type="entry name" value="AP2/ERF domain"/>
    <property type="match status" value="1"/>
</dbReference>
<organism evidence="8 9">
    <name type="scientific">Micromonas commoda (strain RCC299 / NOUM17 / CCMP2709)</name>
    <name type="common">Picoplanktonic green alga</name>
    <dbReference type="NCBI Taxonomy" id="296587"/>
    <lineage>
        <taxon>Eukaryota</taxon>
        <taxon>Viridiplantae</taxon>
        <taxon>Chlorophyta</taxon>
        <taxon>Mamiellophyceae</taxon>
        <taxon>Mamiellales</taxon>
        <taxon>Mamiellaceae</taxon>
        <taxon>Micromonas</taxon>
    </lineage>
</organism>
<dbReference type="InterPro" id="IPR001471">
    <property type="entry name" value="AP2/ERF_dom"/>
</dbReference>
<feature type="compositionally biased region" description="Basic and acidic residues" evidence="6">
    <location>
        <begin position="357"/>
        <end position="376"/>
    </location>
</feature>
<proteinExistence type="predicted"/>
<dbReference type="OMA" id="ENAWSAS"/>
<keyword evidence="4" id="KW-0804">Transcription</keyword>
<dbReference type="OrthoDB" id="1932364at2759"/>
<keyword evidence="3" id="KW-0238">DNA-binding</keyword>
<feature type="compositionally biased region" description="Basic and acidic residues" evidence="6">
    <location>
        <begin position="74"/>
        <end position="87"/>
    </location>
</feature>
<feature type="domain" description="AP2/ERF" evidence="7">
    <location>
        <begin position="95"/>
        <end position="152"/>
    </location>
</feature>
<evidence type="ECO:0000256" key="1">
    <source>
        <dbReference type="ARBA" id="ARBA00004123"/>
    </source>
</evidence>
<evidence type="ECO:0000313" key="8">
    <source>
        <dbReference type="EMBL" id="ACO65283.1"/>
    </source>
</evidence>
<dbReference type="InterPro" id="IPR016177">
    <property type="entry name" value="DNA-bd_dom_sf"/>
</dbReference>
<dbReference type="InParanoid" id="C1EAX6"/>
<dbReference type="GO" id="GO:0003677">
    <property type="term" value="F:DNA binding"/>
    <property type="evidence" value="ECO:0007669"/>
    <property type="project" value="UniProtKB-KW"/>
</dbReference>
<dbReference type="AlphaFoldDB" id="C1EAX6"/>
<dbReference type="SUPFAM" id="SSF54171">
    <property type="entry name" value="DNA-binding domain"/>
    <property type="match status" value="1"/>
</dbReference>
<reference evidence="8 9" key="1">
    <citation type="journal article" date="2009" name="Science">
        <title>Green evolution and dynamic adaptations revealed by genomes of the marine picoeukaryotes Micromonas.</title>
        <authorList>
            <person name="Worden A.Z."/>
            <person name="Lee J.H."/>
            <person name="Mock T."/>
            <person name="Rouze P."/>
            <person name="Simmons M.P."/>
            <person name="Aerts A.L."/>
            <person name="Allen A.E."/>
            <person name="Cuvelier M.L."/>
            <person name="Derelle E."/>
            <person name="Everett M.V."/>
            <person name="Foulon E."/>
            <person name="Grimwood J."/>
            <person name="Gundlach H."/>
            <person name="Henrissat B."/>
            <person name="Napoli C."/>
            <person name="McDonald S.M."/>
            <person name="Parker M.S."/>
            <person name="Rombauts S."/>
            <person name="Salamov A."/>
            <person name="Von Dassow P."/>
            <person name="Badger J.H."/>
            <person name="Coutinho P.M."/>
            <person name="Demir E."/>
            <person name="Dubchak I."/>
            <person name="Gentemann C."/>
            <person name="Eikrem W."/>
            <person name="Gready J.E."/>
            <person name="John U."/>
            <person name="Lanier W."/>
            <person name="Lindquist E.A."/>
            <person name="Lucas S."/>
            <person name="Mayer K.F."/>
            <person name="Moreau H."/>
            <person name="Not F."/>
            <person name="Otillar R."/>
            <person name="Panaud O."/>
            <person name="Pangilinan J."/>
            <person name="Paulsen I."/>
            <person name="Piegu B."/>
            <person name="Poliakov A."/>
            <person name="Robbens S."/>
            <person name="Schmutz J."/>
            <person name="Toulza E."/>
            <person name="Wyss T."/>
            <person name="Zelensky A."/>
            <person name="Zhou K."/>
            <person name="Armbrust E.V."/>
            <person name="Bhattacharya D."/>
            <person name="Goodenough U.W."/>
            <person name="Van de Peer Y."/>
            <person name="Grigoriev I.V."/>
        </authorList>
    </citation>
    <scope>NUCLEOTIDE SEQUENCE [LARGE SCALE GENOMIC DNA]</scope>
    <source>
        <strain evidence="9">RCC299 / NOUM17</strain>
    </source>
</reference>
<protein>
    <submittedName>
        <fullName evidence="8">Rav-like protein</fullName>
    </submittedName>
</protein>
<feature type="compositionally biased region" description="Basic residues" evidence="6">
    <location>
        <begin position="329"/>
        <end position="356"/>
    </location>
</feature>
<evidence type="ECO:0000256" key="2">
    <source>
        <dbReference type="ARBA" id="ARBA00023015"/>
    </source>
</evidence>
<dbReference type="PROSITE" id="PS51032">
    <property type="entry name" value="AP2_ERF"/>
    <property type="match status" value="1"/>
</dbReference>
<dbReference type="GeneID" id="8245315"/>
<name>C1EAX6_MICCC</name>
<evidence type="ECO:0000313" key="9">
    <source>
        <dbReference type="Proteomes" id="UP000002009"/>
    </source>
</evidence>
<sequence>MIFGSDKFPAQEDLAGSRRSARAVGGFPGLVASEAAGMAGDGSAMVAGRAQAGPEAGIDRLAKEIEDLRDQIAAHHDPSKPKQKPQDSARQQGGSYRGIQKKSENAWSASIFVTCLDRQWMLGTFPTAELAAQMYDAAAHVVFGDDACYNFPDAPNRDPPLATDVAREQLNRRPGKRTTCAECGQECPVKNKNCFVCRTPLKAFNVMKGVQRRLLPGATRPKFMAVFSLGGRTTTLGTYWTEEEAAYHYDREARTVHRDCDDPAKQRCNYPSLEAAKEAADAALRKLEEENGGPLPKIHPKTKKNKIVKGGVAWRVVSSGAKPEDETKKKRRRDHSKAKASKSGGKKGGAKKRKRAGDRDGDGRLRRGVRAAKDAVKSGGLDLSVAFARKKMDVKSMLFGHLLDVDGTPSLGQTPA</sequence>
<dbReference type="GO" id="GO:0005634">
    <property type="term" value="C:nucleus"/>
    <property type="evidence" value="ECO:0007669"/>
    <property type="project" value="UniProtKB-SubCell"/>
</dbReference>
<dbReference type="GO" id="GO:0003700">
    <property type="term" value="F:DNA-binding transcription factor activity"/>
    <property type="evidence" value="ECO:0007669"/>
    <property type="project" value="InterPro"/>
</dbReference>
<feature type="region of interest" description="Disordered" evidence="6">
    <location>
        <begin position="74"/>
        <end position="100"/>
    </location>
</feature>
<keyword evidence="2" id="KW-0805">Transcription regulation</keyword>
<dbReference type="InterPro" id="IPR036955">
    <property type="entry name" value="AP2/ERF_dom_sf"/>
</dbReference>
<accession>C1EAX6</accession>
<dbReference type="PANTHER" id="PTHR31677:SF196">
    <property type="entry name" value="ETHYLENE-RESPONSIVE TRANSCRIPTION FACTOR ERF109"/>
    <property type="match status" value="1"/>
</dbReference>